<dbReference type="SUPFAM" id="SSF52540">
    <property type="entry name" value="P-loop containing nucleoside triphosphate hydrolases"/>
    <property type="match status" value="1"/>
</dbReference>
<dbReference type="PANTHER" id="PTHR43261:SF1">
    <property type="entry name" value="RIBOSOME-RELEASING FACTOR 2, MITOCHONDRIAL"/>
    <property type="match status" value="1"/>
</dbReference>
<dbReference type="InterPro" id="IPR000640">
    <property type="entry name" value="EFG_V-like"/>
</dbReference>
<dbReference type="PROSITE" id="PS00301">
    <property type="entry name" value="G_TR_1"/>
    <property type="match status" value="1"/>
</dbReference>
<dbReference type="GO" id="GO:0032790">
    <property type="term" value="P:ribosome disassembly"/>
    <property type="evidence" value="ECO:0007669"/>
    <property type="project" value="TreeGrafter"/>
</dbReference>
<sequence length="645" mass="67703">MAPALNLGVLAHVDAGKTSLTERLLHAAGAIDAVGAVDAGSTHTDTMALERERGITIRAAVVSCTVDGTTINVVDTPGHAEFIAEVERSLAVLDGAVLVISAVEGIQPQTRVLLRTLRRIGLPTIIFVNKIDRAGARSHELVDQLQAELEVNAVAVQSPSGLGAPDACSRSLNVNDANGIERLAEAVGDDGIAAYVDRGPASLADLSALAERRTRAGELSPVFFGSAVTGAGVEELLHAIPRWLPSSISSSTESSGVVFAIEHEPHTPKRAVVRMYGGSLTQRQRVPMARGADKAKTARVTGLSVFADGLVHAADSVDAGRIALVAGWDDVRVGDHFGTLPSGAQGSLFAAPSIEVVAEPIGGDATDLYAALDRLAERDPLIALRRIDGEIRIALYGEVQREVILETLRRDFGVAARFSASRPVYVERLTGTGEGLEALGQGAPYPATLGLRVSPAPPGTGVRLSLEVERGSLLRPYWAGIRTAVNQSLRAGPHGWAVPDCDIAITHSGYAAPVTTAAHFRQLTPLVLAEALTAAGTVVCEPLHTFEIDVPTEGLSDASALVGLHRGRVDGTQVLAGRSLVAGVLPAEQVHEVQARIPAIAHGEATFVSRAEGFAPVRGTPPRRARTDLDPYDRTEYVRRVARGA</sequence>
<dbReference type="PATRIC" id="fig|571913.6.peg.624"/>
<dbReference type="InterPro" id="IPR005517">
    <property type="entry name" value="Transl_elong_EFG/EF2_IV"/>
</dbReference>
<dbReference type="PRINTS" id="PR01037">
    <property type="entry name" value="TCRTETOQM"/>
</dbReference>
<dbReference type="SUPFAM" id="SSF54211">
    <property type="entry name" value="Ribosomal protein S5 domain 2-like"/>
    <property type="match status" value="1"/>
</dbReference>
<dbReference type="OrthoDB" id="9801472at2"/>
<dbReference type="SUPFAM" id="SSF54980">
    <property type="entry name" value="EF-G C-terminal domain-like"/>
    <property type="match status" value="2"/>
</dbReference>
<protein>
    <recommendedName>
        <fullName evidence="4">Tr-type G domain-containing protein</fullName>
    </recommendedName>
</protein>
<evidence type="ECO:0000313" key="6">
    <source>
        <dbReference type="Proteomes" id="UP000066480"/>
    </source>
</evidence>
<dbReference type="RefSeq" id="WP_052589716.1">
    <property type="nucleotide sequence ID" value="NZ_CP011112.1"/>
</dbReference>
<proteinExistence type="predicted"/>
<gene>
    <name evidence="5" type="ORF">VV02_03045</name>
</gene>
<dbReference type="Pfam" id="PF03764">
    <property type="entry name" value="EFG_IV"/>
    <property type="match status" value="1"/>
</dbReference>
<dbReference type="NCBIfam" id="TIGR00231">
    <property type="entry name" value="small_GTP"/>
    <property type="match status" value="1"/>
</dbReference>
<dbReference type="InterPro" id="IPR009000">
    <property type="entry name" value="Transl_B-barrel_sf"/>
</dbReference>
<dbReference type="Gene3D" id="3.40.50.300">
    <property type="entry name" value="P-loop containing nucleotide triphosphate hydrolases"/>
    <property type="match status" value="1"/>
</dbReference>
<keyword evidence="6" id="KW-1185">Reference proteome</keyword>
<keyword evidence="2" id="KW-0648">Protein biosynthesis</keyword>
<name>A0A0K1JEQ4_9MICO</name>
<accession>A0A0K1JEQ4</accession>
<feature type="domain" description="Tr-type G" evidence="4">
    <location>
        <begin position="2"/>
        <end position="248"/>
    </location>
</feature>
<dbReference type="InterPro" id="IPR027417">
    <property type="entry name" value="P-loop_NTPase"/>
</dbReference>
<dbReference type="GO" id="GO:0003924">
    <property type="term" value="F:GTPase activity"/>
    <property type="evidence" value="ECO:0007669"/>
    <property type="project" value="InterPro"/>
</dbReference>
<dbReference type="Pfam" id="PF00679">
    <property type="entry name" value="EFG_C"/>
    <property type="match status" value="1"/>
</dbReference>
<dbReference type="GO" id="GO:0006412">
    <property type="term" value="P:translation"/>
    <property type="evidence" value="ECO:0007669"/>
    <property type="project" value="UniProtKB-KW"/>
</dbReference>
<evidence type="ECO:0000256" key="1">
    <source>
        <dbReference type="ARBA" id="ARBA00022741"/>
    </source>
</evidence>
<keyword evidence="3" id="KW-0342">GTP-binding</keyword>
<dbReference type="InterPro" id="IPR014721">
    <property type="entry name" value="Ribsml_uS5_D2-typ_fold_subgr"/>
</dbReference>
<organism evidence="5 6">
    <name type="scientific">Luteipulveratus mongoliensis</name>
    <dbReference type="NCBI Taxonomy" id="571913"/>
    <lineage>
        <taxon>Bacteria</taxon>
        <taxon>Bacillati</taxon>
        <taxon>Actinomycetota</taxon>
        <taxon>Actinomycetes</taxon>
        <taxon>Micrococcales</taxon>
        <taxon>Dermacoccaceae</taxon>
        <taxon>Luteipulveratus</taxon>
    </lineage>
</organism>
<dbReference type="Gene3D" id="3.30.230.10">
    <property type="match status" value="1"/>
</dbReference>
<dbReference type="AlphaFoldDB" id="A0A0K1JEQ4"/>
<dbReference type="SUPFAM" id="SSF50447">
    <property type="entry name" value="Translation proteins"/>
    <property type="match status" value="1"/>
</dbReference>
<dbReference type="Pfam" id="PF00009">
    <property type="entry name" value="GTP_EFTU"/>
    <property type="match status" value="1"/>
</dbReference>
<dbReference type="PRINTS" id="PR00315">
    <property type="entry name" value="ELONGATNFCT"/>
</dbReference>
<dbReference type="STRING" id="571913.VV02_03045"/>
<evidence type="ECO:0000256" key="2">
    <source>
        <dbReference type="ARBA" id="ARBA00022917"/>
    </source>
</evidence>
<dbReference type="SMART" id="SM00889">
    <property type="entry name" value="EFG_IV"/>
    <property type="match status" value="1"/>
</dbReference>
<dbReference type="InterPro" id="IPR031157">
    <property type="entry name" value="G_TR_CS"/>
</dbReference>
<evidence type="ECO:0000259" key="4">
    <source>
        <dbReference type="PROSITE" id="PS51722"/>
    </source>
</evidence>
<dbReference type="InterPro" id="IPR020568">
    <property type="entry name" value="Ribosomal_Su5_D2-typ_SF"/>
</dbReference>
<dbReference type="GO" id="GO:0005525">
    <property type="term" value="F:GTP binding"/>
    <property type="evidence" value="ECO:0007669"/>
    <property type="project" value="UniProtKB-KW"/>
</dbReference>
<dbReference type="InterPro" id="IPR035647">
    <property type="entry name" value="EFG_III/V"/>
</dbReference>
<evidence type="ECO:0000313" key="5">
    <source>
        <dbReference type="EMBL" id="AKU15075.1"/>
    </source>
</evidence>
<reference evidence="5 6" key="1">
    <citation type="submission" date="2015-03" db="EMBL/GenBank/DDBJ databases">
        <title>Luteipulveratus halotolerans sp. nov., a novel actinobacterium (Dermacoccaceae) from Sarawak, Malaysia.</title>
        <authorList>
            <person name="Juboi H."/>
            <person name="Basik A."/>
            <person name="Shamsul S.S."/>
            <person name="Arnold P."/>
            <person name="Schmitt E.K."/>
            <person name="Sanglier J.-J."/>
            <person name="Yeo T."/>
        </authorList>
    </citation>
    <scope>NUCLEOTIDE SEQUENCE [LARGE SCALE GENOMIC DNA]</scope>
    <source>
        <strain evidence="5 6">MN07-A0370</strain>
    </source>
</reference>
<dbReference type="Proteomes" id="UP000066480">
    <property type="component" value="Chromosome"/>
</dbReference>
<keyword evidence="1" id="KW-0547">Nucleotide-binding</keyword>
<dbReference type="InterPro" id="IPR005225">
    <property type="entry name" value="Small_GTP-bd"/>
</dbReference>
<evidence type="ECO:0000256" key="3">
    <source>
        <dbReference type="ARBA" id="ARBA00023134"/>
    </source>
</evidence>
<dbReference type="PANTHER" id="PTHR43261">
    <property type="entry name" value="TRANSLATION ELONGATION FACTOR G-RELATED"/>
    <property type="match status" value="1"/>
</dbReference>
<dbReference type="Gene3D" id="2.40.30.10">
    <property type="entry name" value="Translation factors"/>
    <property type="match status" value="1"/>
</dbReference>
<dbReference type="InterPro" id="IPR000795">
    <property type="entry name" value="T_Tr_GTP-bd_dom"/>
</dbReference>
<dbReference type="PROSITE" id="PS51722">
    <property type="entry name" value="G_TR_2"/>
    <property type="match status" value="1"/>
</dbReference>
<dbReference type="KEGG" id="lmoi:VV02_03045"/>
<dbReference type="Gene3D" id="3.30.70.870">
    <property type="entry name" value="Elongation Factor G (Translational Gtpase), domain 3"/>
    <property type="match status" value="1"/>
</dbReference>
<dbReference type="EMBL" id="CP011112">
    <property type="protein sequence ID" value="AKU15075.1"/>
    <property type="molecule type" value="Genomic_DNA"/>
</dbReference>